<dbReference type="InterPro" id="IPR044554">
    <property type="entry name" value="ANAPC2"/>
</dbReference>
<dbReference type="InterPro" id="IPR016158">
    <property type="entry name" value="Cullin_homology"/>
</dbReference>
<dbReference type="SUPFAM" id="SSF75632">
    <property type="entry name" value="Cullin homology domain"/>
    <property type="match status" value="1"/>
</dbReference>
<dbReference type="InterPro" id="IPR014786">
    <property type="entry name" value="ANAPC2_C"/>
</dbReference>
<dbReference type="GO" id="GO:0005680">
    <property type="term" value="C:anaphase-promoting complex"/>
    <property type="evidence" value="ECO:0007669"/>
    <property type="project" value="TreeGrafter"/>
</dbReference>
<dbReference type="GO" id="GO:0006511">
    <property type="term" value="P:ubiquitin-dependent protein catabolic process"/>
    <property type="evidence" value="ECO:0007669"/>
    <property type="project" value="InterPro"/>
</dbReference>
<feature type="compositionally biased region" description="Low complexity" evidence="6">
    <location>
        <begin position="1"/>
        <end position="15"/>
    </location>
</feature>
<evidence type="ECO:0000256" key="1">
    <source>
        <dbReference type="ARBA" id="ARBA00016068"/>
    </source>
</evidence>
<evidence type="ECO:0000256" key="6">
    <source>
        <dbReference type="SAM" id="MobiDB-lite"/>
    </source>
</evidence>
<sequence length="508" mass="57078">MTTTLSALRSSLPPSLTSPPEPPYTSDYINTLSSTLSSLPSTPPTLALRTSSILLCRTSIKPILHSLFRQYLDGSSEDSEDEDESAVDVASCLPAILSILQFPVLKQERSYPIPKDLLVPTLTRLSKDLLSTLTEWDSDDEGDILEVYLKVFQFYETSSFPKPVKACFNRFLSNRRDTVKRILASLMQEEGGISIKGSLLLEHTESGPLEKSVLDLLVGIFGSLTVFCLEYRRILSSRLIGKGDFNTDEEVRRLELLKLRFGEGMLRECEVMIKDVDDSKRINRNFKGNETTSGLVRSHCFWPKIEDEGVKLVGEVRERVEEFKAHFEELKKPRTLVVSNGGSVELELEVNGVMKPITCDLVQASIILLFQNQREWSEEALENELDASGKIQKKCKFWEDAGVIEKTEKGWRVKEVMGEEGEEGVAAGVEEEEEEEEEGTDVFKNFILGALTNMGPKRAVELHNILKLFCKGEVTYDWDIGKLEKLLADMVKEGDKVEEAGGVFSKRS</sequence>
<evidence type="ECO:0000313" key="8">
    <source>
        <dbReference type="EMBL" id="GMH59432.1"/>
    </source>
</evidence>
<dbReference type="InterPro" id="IPR036388">
    <property type="entry name" value="WH-like_DNA-bd_sf"/>
</dbReference>
<accession>A0A9W7DY55</accession>
<feature type="region of interest" description="Disordered" evidence="6">
    <location>
        <begin position="1"/>
        <end position="23"/>
    </location>
</feature>
<keyword evidence="2" id="KW-0132">Cell division</keyword>
<feature type="domain" description="Cullin family profile" evidence="7">
    <location>
        <begin position="216"/>
        <end position="386"/>
    </location>
</feature>
<proteinExistence type="inferred from homology"/>
<dbReference type="InterPro" id="IPR036317">
    <property type="entry name" value="Cullin_homology_sf"/>
</dbReference>
<evidence type="ECO:0000259" key="7">
    <source>
        <dbReference type="PROSITE" id="PS50069"/>
    </source>
</evidence>
<dbReference type="Pfam" id="PF08672">
    <property type="entry name" value="ANAPC2"/>
    <property type="match status" value="1"/>
</dbReference>
<dbReference type="Gene3D" id="1.20.1310.10">
    <property type="entry name" value="Cullin Repeats"/>
    <property type="match status" value="1"/>
</dbReference>
<protein>
    <recommendedName>
        <fullName evidence="1">Anaphase-promoting complex subunit 2</fullName>
    </recommendedName>
</protein>
<dbReference type="Proteomes" id="UP001162640">
    <property type="component" value="Unassembled WGS sequence"/>
</dbReference>
<evidence type="ECO:0000256" key="3">
    <source>
        <dbReference type="ARBA" id="ARBA00022776"/>
    </source>
</evidence>
<comment type="caution">
    <text evidence="8">The sequence shown here is derived from an EMBL/GenBank/DDBJ whole genome shotgun (WGS) entry which is preliminary data.</text>
</comment>
<dbReference type="AlphaFoldDB" id="A0A9W7DY55"/>
<dbReference type="Gene3D" id="1.10.10.10">
    <property type="entry name" value="Winged helix-like DNA-binding domain superfamily/Winged helix DNA-binding domain"/>
    <property type="match status" value="1"/>
</dbReference>
<dbReference type="GO" id="GO:0051301">
    <property type="term" value="P:cell division"/>
    <property type="evidence" value="ECO:0007669"/>
    <property type="project" value="UniProtKB-KW"/>
</dbReference>
<dbReference type="Gene3D" id="3.30.230.130">
    <property type="entry name" value="Cullin, Chain C, Domain 2"/>
    <property type="match status" value="1"/>
</dbReference>
<name>A0A9W7DY55_9STRA</name>
<dbReference type="EMBL" id="BLQM01000071">
    <property type="protein sequence ID" value="GMH59432.1"/>
    <property type="molecule type" value="Genomic_DNA"/>
</dbReference>
<dbReference type="GO" id="GO:0031625">
    <property type="term" value="F:ubiquitin protein ligase binding"/>
    <property type="evidence" value="ECO:0007669"/>
    <property type="project" value="InterPro"/>
</dbReference>
<organism evidence="8 9">
    <name type="scientific">Triparma laevis f. inornata</name>
    <dbReference type="NCBI Taxonomy" id="1714386"/>
    <lineage>
        <taxon>Eukaryota</taxon>
        <taxon>Sar</taxon>
        <taxon>Stramenopiles</taxon>
        <taxon>Ochrophyta</taxon>
        <taxon>Bolidophyceae</taxon>
        <taxon>Parmales</taxon>
        <taxon>Triparmaceae</taxon>
        <taxon>Triparma</taxon>
    </lineage>
</organism>
<dbReference type="InterPro" id="IPR036390">
    <property type="entry name" value="WH_DNA-bd_sf"/>
</dbReference>
<gene>
    <name evidence="8" type="ORF">TL16_g02830</name>
</gene>
<evidence type="ECO:0000313" key="9">
    <source>
        <dbReference type="Proteomes" id="UP001162640"/>
    </source>
</evidence>
<comment type="similarity">
    <text evidence="5">Belongs to the cullin family.</text>
</comment>
<keyword evidence="4" id="KW-0131">Cell cycle</keyword>
<evidence type="ECO:0000256" key="5">
    <source>
        <dbReference type="PROSITE-ProRule" id="PRU00330"/>
    </source>
</evidence>
<dbReference type="SUPFAM" id="SSF46785">
    <property type="entry name" value="Winged helix' DNA-binding domain"/>
    <property type="match status" value="1"/>
</dbReference>
<evidence type="ECO:0000256" key="4">
    <source>
        <dbReference type="ARBA" id="ARBA00023306"/>
    </source>
</evidence>
<dbReference type="PANTHER" id="PTHR45957:SF1">
    <property type="entry name" value="ANAPHASE-PROMOTING COMPLEX SUBUNIT 2"/>
    <property type="match status" value="1"/>
</dbReference>
<dbReference type="GO" id="GO:0007091">
    <property type="term" value="P:metaphase/anaphase transition of mitotic cell cycle"/>
    <property type="evidence" value="ECO:0007669"/>
    <property type="project" value="TreeGrafter"/>
</dbReference>
<dbReference type="PANTHER" id="PTHR45957">
    <property type="entry name" value="ANAPHASE-PROMOTING COMPLEX SUBUNIT 2"/>
    <property type="match status" value="1"/>
</dbReference>
<keyword evidence="3" id="KW-0498">Mitosis</keyword>
<evidence type="ECO:0000256" key="2">
    <source>
        <dbReference type="ARBA" id="ARBA00022618"/>
    </source>
</evidence>
<reference evidence="9" key="1">
    <citation type="journal article" date="2023" name="Commun. Biol.">
        <title>Genome analysis of Parmales, the sister group of diatoms, reveals the evolutionary specialization of diatoms from phago-mixotrophs to photoautotrophs.</title>
        <authorList>
            <person name="Ban H."/>
            <person name="Sato S."/>
            <person name="Yoshikawa S."/>
            <person name="Yamada K."/>
            <person name="Nakamura Y."/>
            <person name="Ichinomiya M."/>
            <person name="Sato N."/>
            <person name="Blanc-Mathieu R."/>
            <person name="Endo H."/>
            <person name="Kuwata A."/>
            <person name="Ogata H."/>
        </authorList>
    </citation>
    <scope>NUCLEOTIDE SEQUENCE [LARGE SCALE GENOMIC DNA]</scope>
</reference>
<dbReference type="GO" id="GO:0070979">
    <property type="term" value="P:protein K11-linked ubiquitination"/>
    <property type="evidence" value="ECO:0007669"/>
    <property type="project" value="TreeGrafter"/>
</dbReference>
<dbReference type="PROSITE" id="PS50069">
    <property type="entry name" value="CULLIN_2"/>
    <property type="match status" value="1"/>
</dbReference>